<keyword evidence="9 13" id="KW-1133">Transmembrane helix</keyword>
<dbReference type="GO" id="GO:0019829">
    <property type="term" value="F:ATPase-coupled monoatomic cation transmembrane transporter activity"/>
    <property type="evidence" value="ECO:0007669"/>
    <property type="project" value="TreeGrafter"/>
</dbReference>
<dbReference type="SUPFAM" id="SSF81660">
    <property type="entry name" value="Metal cation-transporting ATPase, ATP-binding domain N"/>
    <property type="match status" value="1"/>
</dbReference>
<evidence type="ECO:0000313" key="16">
    <source>
        <dbReference type="Proteomes" id="UP000002009"/>
    </source>
</evidence>
<dbReference type="NCBIfam" id="TIGR01657">
    <property type="entry name" value="P-ATPase-V"/>
    <property type="match status" value="1"/>
</dbReference>
<feature type="domain" description="P-type ATPase A" evidence="14">
    <location>
        <begin position="375"/>
        <end position="516"/>
    </location>
</feature>
<dbReference type="SUPFAM" id="SSF81665">
    <property type="entry name" value="Calcium ATPase, transmembrane domain M"/>
    <property type="match status" value="1"/>
</dbReference>
<comment type="similarity">
    <text evidence="2">Belongs to the cation transport ATPase (P-type) (TC 3.A.3) family. Type V subfamily.</text>
</comment>
<dbReference type="PROSITE" id="PS00154">
    <property type="entry name" value="ATPASE_E1_E2"/>
    <property type="match status" value="1"/>
</dbReference>
<evidence type="ECO:0000256" key="1">
    <source>
        <dbReference type="ARBA" id="ARBA00004141"/>
    </source>
</evidence>
<keyword evidence="7" id="KW-0460">Magnesium</keyword>
<dbReference type="InParanoid" id="C1E867"/>
<evidence type="ECO:0000259" key="14">
    <source>
        <dbReference type="Pfam" id="PF00122"/>
    </source>
</evidence>
<dbReference type="GO" id="GO:0140358">
    <property type="term" value="F:P-type transmembrane transporter activity"/>
    <property type="evidence" value="ECO:0007669"/>
    <property type="project" value="InterPro"/>
</dbReference>
<dbReference type="Gene3D" id="2.70.150.10">
    <property type="entry name" value="Calcium-transporting ATPase, cytoplasmic transduction domain A"/>
    <property type="match status" value="1"/>
</dbReference>
<dbReference type="InterPro" id="IPR023298">
    <property type="entry name" value="ATPase_P-typ_TM_dom_sf"/>
</dbReference>
<evidence type="ECO:0000256" key="13">
    <source>
        <dbReference type="SAM" id="Phobius"/>
    </source>
</evidence>
<dbReference type="Pfam" id="PF00122">
    <property type="entry name" value="E1-E2_ATPase"/>
    <property type="match status" value="1"/>
</dbReference>
<evidence type="ECO:0000256" key="7">
    <source>
        <dbReference type="ARBA" id="ARBA00022842"/>
    </source>
</evidence>
<evidence type="ECO:0000256" key="3">
    <source>
        <dbReference type="ARBA" id="ARBA00022692"/>
    </source>
</evidence>
<dbReference type="InterPro" id="IPR023214">
    <property type="entry name" value="HAD_sf"/>
</dbReference>
<dbReference type="eggNOG" id="KOG0209">
    <property type="taxonomic scope" value="Eukaryota"/>
</dbReference>
<dbReference type="InterPro" id="IPR059000">
    <property type="entry name" value="ATPase_P-type_domA"/>
</dbReference>
<dbReference type="Gene3D" id="3.40.1110.10">
    <property type="entry name" value="Calcium-transporting ATPase, cytoplasmic domain N"/>
    <property type="match status" value="1"/>
</dbReference>
<gene>
    <name evidence="15" type="ORF">MICPUN_59266</name>
</gene>
<organism evidence="15 16">
    <name type="scientific">Micromonas commoda (strain RCC299 / NOUM17 / CCMP2709)</name>
    <name type="common">Picoplanktonic green alga</name>
    <dbReference type="NCBI Taxonomy" id="296587"/>
    <lineage>
        <taxon>Eukaryota</taxon>
        <taxon>Viridiplantae</taxon>
        <taxon>Chlorophyta</taxon>
        <taxon>Mamiellophyceae</taxon>
        <taxon>Mamiellales</taxon>
        <taxon>Mamiellaceae</taxon>
        <taxon>Micromonas</taxon>
    </lineage>
</organism>
<keyword evidence="16" id="KW-1185">Reference proteome</keyword>
<dbReference type="Gene3D" id="3.40.50.1000">
    <property type="entry name" value="HAD superfamily/HAD-like"/>
    <property type="match status" value="1"/>
</dbReference>
<feature type="transmembrane region" description="Helical" evidence="13">
    <location>
        <begin position="530"/>
        <end position="552"/>
    </location>
</feature>
<feature type="transmembrane region" description="Helical" evidence="13">
    <location>
        <begin position="1497"/>
        <end position="1526"/>
    </location>
</feature>
<dbReference type="STRING" id="296587.C1E867"/>
<evidence type="ECO:0000256" key="6">
    <source>
        <dbReference type="ARBA" id="ARBA00022840"/>
    </source>
</evidence>
<dbReference type="InterPro" id="IPR044492">
    <property type="entry name" value="P_typ_ATPase_HD_dom"/>
</dbReference>
<dbReference type="GO" id="GO:0046872">
    <property type="term" value="F:metal ion binding"/>
    <property type="evidence" value="ECO:0007669"/>
    <property type="project" value="UniProtKB-KW"/>
</dbReference>
<keyword evidence="6" id="KW-0067">ATP-binding</keyword>
<dbReference type="SUPFAM" id="SSF81653">
    <property type="entry name" value="Calcium ATPase, transduction domain A"/>
    <property type="match status" value="1"/>
</dbReference>
<keyword evidence="10 13" id="KW-0472">Membrane</keyword>
<keyword evidence="8" id="KW-1278">Translocase</keyword>
<dbReference type="RefSeq" id="XP_002502840.1">
    <property type="nucleotide sequence ID" value="XM_002502794.1"/>
</dbReference>
<dbReference type="PANTHER" id="PTHR45630">
    <property type="entry name" value="CATION-TRANSPORTING ATPASE-RELATED"/>
    <property type="match status" value="1"/>
</dbReference>
<dbReference type="InterPro" id="IPR023299">
    <property type="entry name" value="ATPase_P-typ_cyto_dom_N"/>
</dbReference>
<keyword evidence="11" id="KW-0175">Coiled coil</keyword>
<evidence type="ECO:0000256" key="10">
    <source>
        <dbReference type="ARBA" id="ARBA00023136"/>
    </source>
</evidence>
<dbReference type="KEGG" id="mis:MICPUN_59266"/>
<proteinExistence type="inferred from homology"/>
<dbReference type="Pfam" id="PF13246">
    <property type="entry name" value="Cation_ATPase"/>
    <property type="match status" value="1"/>
</dbReference>
<keyword evidence="5" id="KW-0547">Nucleotide-binding</keyword>
<keyword evidence="4" id="KW-0479">Metal-binding</keyword>
<dbReference type="Pfam" id="PF00702">
    <property type="entry name" value="Hydrolase"/>
    <property type="match status" value="1"/>
</dbReference>
<dbReference type="PANTHER" id="PTHR45630:SF6">
    <property type="entry name" value="CATION-TRANSPORTING P-TYPE ATPASE N-TERMINAL DOMAIN-CONTAINING PROTEIN"/>
    <property type="match status" value="1"/>
</dbReference>
<dbReference type="SFLD" id="SFLDS00003">
    <property type="entry name" value="Haloacid_Dehalogenase"/>
    <property type="match status" value="1"/>
</dbReference>
<protein>
    <submittedName>
        <fullName evidence="15">P-type ATPase superfamily</fullName>
    </submittedName>
</protein>
<dbReference type="OrthoDB" id="48943at2759"/>
<feature type="coiled-coil region" evidence="11">
    <location>
        <begin position="1085"/>
        <end position="1115"/>
    </location>
</feature>
<sequence length="1533" mass="166706">MGRLHLTYPANIAKVTSQKRRFNLHGLGLHHLPFLILYVFALKACVETSGNPYAVALAHHKEKGYDPAAFDAKTAASAQRGKTVVDDWGGGDAEDDPWGDLEADEEHLAPDAPDAAAAVEASSTAPDADAAQAPAPANLTALEEQIKYETPPALPASWLPEFWAVIYFSVVAVTHVLLMFGQHWSVRFRAFVNYVEADEVKPGNVLMFCPMPHQGKAEIVDVNELEISDPKAPGGRRTMLWTVFQRQRFEYVTTEVGGDGKVRGEVREVQTPVAEPLASYLQPTRGMSAGGVAASTSRFGDNSLRVPLPTFLKCYKEQLMSPVCVFQVFTTLLWLLDEYWKYALFSAANLLMFEAATAFSRIKNIRTLRGMGATPTRIVAFRDGRWEVRSSEELVPGDIISVARPPGAGDTPIPCDCLVLRGSAVVNEASLTGESVPQMKDSLSGETVAGDPAAPLDINGEHKVNVLYSGTMLMQQSQGESEQAHGLPATPDGGCLCYVLQTGFSSTQGKLMRMMEFSSEQVTGDTWETLVLLFILFVFACVASGNVFVMGMKDGKRSQYELVLRCILILTSVVPPELPMQTAMAVNTALIALMRASVFCTEPFRVPISGKVDTTLFDKTGTLTSDKLVAMGIVTPKDDGSFTELTPCPEATKSASLVVAGCHSLVQVDGKTFGDPLEQAALMGVKWRFDPRSQTALPTENFPDPARDKALAEARAKRAEMVAKLPRDRAHTVPPVPEPKPPKRTWKGSPSVKILVRNHFSSALQRMSTVAAAAQTSGERAANWVLVKGSPEMVATLLVEKPKGYDAAYRRLAEEGMRIIALAHRVLTDAESARLRDQKAPLTRDEMERGLTFDGFLAFACPVRNDTPDVVKALRASSHTVMMATGDSALTALHVANEVHIAEGGLERAMMLVKDEDDGLEWVSAKTDEDTGEPVHRQPYRADGSIPDLAKKYSLCVTGSSLNAAAAIDGVSLGKESLMKDNKRTGRGGGHGGLWDYLDSVVIFARMSPDDKERVLKRLKQQGRHTFMCGDGANDVGALKQAHVGVALLSGFGGANTKKVTPVGEEDKKGAKDDKAVAVPTEAQAETFAQKMERIKEQAAKVKEARAREAAARKQDQKELVALQKVWFEEELAARTAAGEQWAQFSAMKAATSRMITETKARQAARARANGGVGAAPGWSQMMQEMEGLEDQETPQVKLGDASMAAPFTSRIPSVRSAVDIIRQGRCTLVSAIQMQQVLVLSCLISAYSLSVLYLDGIRSSDNQMIASGSALTAASLAFSYATPVHTLSHVRPLRSIFHPANFLSLTGQLVIHLGCMVYAVRLVKAATGEEAEFPENIPVAIIPEELKANATEEQRSFWEQGPPFKPSLLNTVVFLVETVQRVCVMLVNYKGRPFMMGAIENKTFLLSIASMVIGAFVCAFEVIPWLNNWLQLVTMPDTAFRTTILSILAVSVVGTVAWDQLMLLIFAPDILFTAYRDTIRALPTPADMVKQSKKPLFGALMAYLYFFNPATAGNGILLVGGFYAMRHPFFRN</sequence>
<evidence type="ECO:0000256" key="8">
    <source>
        <dbReference type="ARBA" id="ARBA00022967"/>
    </source>
</evidence>
<dbReference type="InterPro" id="IPR036412">
    <property type="entry name" value="HAD-like_sf"/>
</dbReference>
<reference evidence="15 16" key="1">
    <citation type="journal article" date="2009" name="Science">
        <title>Green evolution and dynamic adaptations revealed by genomes of the marine picoeukaryotes Micromonas.</title>
        <authorList>
            <person name="Worden A.Z."/>
            <person name="Lee J.H."/>
            <person name="Mock T."/>
            <person name="Rouze P."/>
            <person name="Simmons M.P."/>
            <person name="Aerts A.L."/>
            <person name="Allen A.E."/>
            <person name="Cuvelier M.L."/>
            <person name="Derelle E."/>
            <person name="Everett M.V."/>
            <person name="Foulon E."/>
            <person name="Grimwood J."/>
            <person name="Gundlach H."/>
            <person name="Henrissat B."/>
            <person name="Napoli C."/>
            <person name="McDonald S.M."/>
            <person name="Parker M.S."/>
            <person name="Rombauts S."/>
            <person name="Salamov A."/>
            <person name="Von Dassow P."/>
            <person name="Badger J.H."/>
            <person name="Coutinho P.M."/>
            <person name="Demir E."/>
            <person name="Dubchak I."/>
            <person name="Gentemann C."/>
            <person name="Eikrem W."/>
            <person name="Gready J.E."/>
            <person name="John U."/>
            <person name="Lanier W."/>
            <person name="Lindquist E.A."/>
            <person name="Lucas S."/>
            <person name="Mayer K.F."/>
            <person name="Moreau H."/>
            <person name="Not F."/>
            <person name="Otillar R."/>
            <person name="Panaud O."/>
            <person name="Pangilinan J."/>
            <person name="Paulsen I."/>
            <person name="Piegu B."/>
            <person name="Poliakov A."/>
            <person name="Robbens S."/>
            <person name="Schmutz J."/>
            <person name="Toulza E."/>
            <person name="Wyss T."/>
            <person name="Zelensky A."/>
            <person name="Zhou K."/>
            <person name="Armbrust E.V."/>
            <person name="Bhattacharya D."/>
            <person name="Goodenough U.W."/>
            <person name="Van de Peer Y."/>
            <person name="Grigoriev I.V."/>
        </authorList>
    </citation>
    <scope>NUCLEOTIDE SEQUENCE [LARGE SCALE GENOMIC DNA]</scope>
    <source>
        <strain evidence="16">RCC299 / NOUM17</strain>
    </source>
</reference>
<evidence type="ECO:0000256" key="5">
    <source>
        <dbReference type="ARBA" id="ARBA00022741"/>
    </source>
</evidence>
<dbReference type="GeneID" id="8244490"/>
<dbReference type="SFLD" id="SFLDF00027">
    <property type="entry name" value="p-type_atpase"/>
    <property type="match status" value="1"/>
</dbReference>
<dbReference type="SUPFAM" id="SSF56784">
    <property type="entry name" value="HAD-like"/>
    <property type="match status" value="1"/>
</dbReference>
<comment type="subcellular location">
    <subcellularLocation>
        <location evidence="1">Membrane</location>
        <topology evidence="1">Multi-pass membrane protein</topology>
    </subcellularLocation>
</comment>
<feature type="transmembrane region" description="Helical" evidence="13">
    <location>
        <begin position="22"/>
        <end position="41"/>
    </location>
</feature>
<dbReference type="GO" id="GO:0005524">
    <property type="term" value="F:ATP binding"/>
    <property type="evidence" value="ECO:0007669"/>
    <property type="project" value="UniProtKB-KW"/>
</dbReference>
<evidence type="ECO:0000313" key="15">
    <source>
        <dbReference type="EMBL" id="ACO64098.1"/>
    </source>
</evidence>
<feature type="region of interest" description="Disordered" evidence="12">
    <location>
        <begin position="112"/>
        <end position="133"/>
    </location>
</feature>
<evidence type="ECO:0000256" key="4">
    <source>
        <dbReference type="ARBA" id="ARBA00022723"/>
    </source>
</evidence>
<dbReference type="InterPro" id="IPR008250">
    <property type="entry name" value="ATPase_P-typ_transduc_dom_A_sf"/>
</dbReference>
<dbReference type="GO" id="GO:0016020">
    <property type="term" value="C:membrane"/>
    <property type="evidence" value="ECO:0007669"/>
    <property type="project" value="UniProtKB-SubCell"/>
</dbReference>
<dbReference type="SFLD" id="SFLDG00002">
    <property type="entry name" value="C1.7:_P-type_atpase_like"/>
    <property type="match status" value="1"/>
</dbReference>
<dbReference type="GO" id="GO:0016887">
    <property type="term" value="F:ATP hydrolysis activity"/>
    <property type="evidence" value="ECO:0007669"/>
    <property type="project" value="InterPro"/>
</dbReference>
<evidence type="ECO:0000256" key="9">
    <source>
        <dbReference type="ARBA" id="ARBA00022989"/>
    </source>
</evidence>
<feature type="transmembrane region" description="Helical" evidence="13">
    <location>
        <begin position="1447"/>
        <end position="1476"/>
    </location>
</feature>
<dbReference type="PRINTS" id="PR00119">
    <property type="entry name" value="CATATPASE"/>
</dbReference>
<keyword evidence="3 13" id="KW-0812">Transmembrane</keyword>
<dbReference type="InterPro" id="IPR018303">
    <property type="entry name" value="ATPase_P-typ_P_site"/>
</dbReference>
<dbReference type="InterPro" id="IPR001757">
    <property type="entry name" value="P_typ_ATPase"/>
</dbReference>
<evidence type="ECO:0000256" key="12">
    <source>
        <dbReference type="SAM" id="MobiDB-lite"/>
    </source>
</evidence>
<dbReference type="InterPro" id="IPR006544">
    <property type="entry name" value="P-type_TPase_V"/>
</dbReference>
<evidence type="ECO:0000256" key="2">
    <source>
        <dbReference type="ARBA" id="ARBA00006000"/>
    </source>
</evidence>
<feature type="transmembrane region" description="Helical" evidence="13">
    <location>
        <begin position="162"/>
        <end position="180"/>
    </location>
</feature>
<accession>C1E867</accession>
<dbReference type="NCBIfam" id="TIGR01494">
    <property type="entry name" value="ATPase_P-type"/>
    <property type="match status" value="1"/>
</dbReference>
<name>C1E867_MICCC</name>
<dbReference type="EMBL" id="CP001327">
    <property type="protein sequence ID" value="ACO64098.1"/>
    <property type="molecule type" value="Genomic_DNA"/>
</dbReference>
<evidence type="ECO:0000256" key="11">
    <source>
        <dbReference type="SAM" id="Coils"/>
    </source>
</evidence>
<dbReference type="Proteomes" id="UP000002009">
    <property type="component" value="Chromosome 6"/>
</dbReference>
<feature type="transmembrane region" description="Helical" evidence="13">
    <location>
        <begin position="1405"/>
        <end position="1427"/>
    </location>
</feature>